<comment type="caution">
    <text evidence="1">The sequence shown here is derived from an EMBL/GenBank/DDBJ whole genome shotgun (WGS) entry which is preliminary data.</text>
</comment>
<keyword evidence="2" id="KW-1185">Reference proteome</keyword>
<dbReference type="Proteomes" id="UP000317938">
    <property type="component" value="Unassembled WGS sequence"/>
</dbReference>
<proteinExistence type="predicted"/>
<dbReference type="RefSeq" id="WP_145234854.1">
    <property type="nucleotide sequence ID" value="NZ_VNFF01000004.1"/>
</dbReference>
<accession>A0ABY3FGK9</accession>
<evidence type="ECO:0000313" key="2">
    <source>
        <dbReference type="Proteomes" id="UP000317938"/>
    </source>
</evidence>
<dbReference type="EMBL" id="VNFF01000004">
    <property type="protein sequence ID" value="TVU85032.1"/>
    <property type="molecule type" value="Genomic_DNA"/>
</dbReference>
<reference evidence="1 2" key="1">
    <citation type="submission" date="2019-07" db="EMBL/GenBank/DDBJ databases">
        <title>Diversity of Bacteria from Kongsfjorden, Arctic.</title>
        <authorList>
            <person name="Yu Y."/>
        </authorList>
    </citation>
    <scope>NUCLEOTIDE SEQUENCE [LARGE SCALE GENOMIC DNA]</scope>
    <source>
        <strain evidence="1 2">SM1927</strain>
    </source>
</reference>
<evidence type="ECO:0000313" key="1">
    <source>
        <dbReference type="EMBL" id="TVU85032.1"/>
    </source>
</evidence>
<protein>
    <submittedName>
        <fullName evidence="1">Uncharacterized protein</fullName>
    </submittedName>
</protein>
<name>A0ABY3FGK9_9GAMM</name>
<organism evidence="1 2">
    <name type="scientific">Pseudoalteromonas neustonica</name>
    <dbReference type="NCBI Taxonomy" id="1840331"/>
    <lineage>
        <taxon>Bacteria</taxon>
        <taxon>Pseudomonadati</taxon>
        <taxon>Pseudomonadota</taxon>
        <taxon>Gammaproteobacteria</taxon>
        <taxon>Alteromonadales</taxon>
        <taxon>Pseudoalteromonadaceae</taxon>
        <taxon>Pseudoalteromonas</taxon>
    </lineage>
</organism>
<gene>
    <name evidence="1" type="ORF">FQP85_05115</name>
</gene>
<sequence>MEFPSELLGSVWHTTSLERYSMIVGDGCIKANPDIPDSERWGTKFGEKHFPFVRSLGGISVFDFRDFDADAKDWATFVPCRTDWQSAVWIEVDISKLGDSFKSAQSIRELWHEVNSTRKFITQIEGAVIGSIPKLAFKQILLYDTQKSSFSTLA</sequence>